<dbReference type="GO" id="GO:0000151">
    <property type="term" value="C:ubiquitin ligase complex"/>
    <property type="evidence" value="ECO:0007669"/>
    <property type="project" value="TreeGrafter"/>
</dbReference>
<comment type="caution">
    <text evidence="16">The sequence shown here is derived from an EMBL/GenBank/DDBJ whole genome shotgun (WGS) entry which is preliminary data.</text>
</comment>
<keyword evidence="5" id="KW-0227">DNA damage</keyword>
<gene>
    <name evidence="16" type="ORF">COCON_G00099940</name>
</gene>
<dbReference type="CDD" id="cd16535">
    <property type="entry name" value="RING-HC_RNF8"/>
    <property type="match status" value="1"/>
</dbReference>
<sequence>MEEDGKVSACSAAEDASTKEEIWCLKRVGKTSDWLRLFEDTEVTLGRALNVTYQLLSLSCPLMISRQHCVFKQNEYGQWTVTDKKSLNGVWVNGTRIGAEQPWSLSAGDSVRLGVPVEGVQVEFEYVLVRDVLQAVRAFLLPPRSGGGATAMRRAKRSKRKLEGAEPESESRAKLFRCDTEGVPETQPCPASQTPLQPGEAPGPSVAPKSPGVAPESPGVAPQSPRSDLSPARSHRHGDRDRQAHGRQQAGSLPDPLRCEEVEKTQQEEEELKKRLEEALLERRKVMEELKCSRQGFEEILQAKDKELEVTKEEKEQARAQKDEVMIQMTDVLENELQCIICSELFIEAVTLSCAHSFCLHCIGAWRRRSGACPICRQDILSQTRSLVLDNCIDRMVESLSVELKQRRLALIAERKGLPELRSVVLITDSSSEGSVLELADTFDESELFSDSQSLSLWSDDTFSSDEGTSSSSSSDDDA</sequence>
<dbReference type="PROSITE" id="PS50089">
    <property type="entry name" value="ZF_RING_2"/>
    <property type="match status" value="1"/>
</dbReference>
<feature type="compositionally biased region" description="Basic and acidic residues" evidence="13">
    <location>
        <begin position="161"/>
        <end position="180"/>
    </location>
</feature>
<evidence type="ECO:0000256" key="1">
    <source>
        <dbReference type="ARBA" id="ARBA00005797"/>
    </source>
</evidence>
<dbReference type="Gene3D" id="3.30.40.10">
    <property type="entry name" value="Zinc/RING finger domain, C3HC4 (zinc finger)"/>
    <property type="match status" value="1"/>
</dbReference>
<keyword evidence="6 12" id="KW-0863">Zinc-finger</keyword>
<protein>
    <recommendedName>
        <fullName evidence="2">E3 ubiquitin-protein ligase CHFR</fullName>
    </recommendedName>
</protein>
<dbReference type="GO" id="GO:0042393">
    <property type="term" value="F:histone binding"/>
    <property type="evidence" value="ECO:0007669"/>
    <property type="project" value="TreeGrafter"/>
</dbReference>
<comment type="similarity">
    <text evidence="1">Belongs to the CHFR family.</text>
</comment>
<evidence type="ECO:0000256" key="2">
    <source>
        <dbReference type="ARBA" id="ARBA00017908"/>
    </source>
</evidence>
<dbReference type="InterPro" id="IPR013083">
    <property type="entry name" value="Znf_RING/FYVE/PHD"/>
</dbReference>
<dbReference type="SUPFAM" id="SSF49879">
    <property type="entry name" value="SMAD/FHA domain"/>
    <property type="match status" value="1"/>
</dbReference>
<keyword evidence="11" id="KW-0539">Nucleus</keyword>
<proteinExistence type="inferred from homology"/>
<dbReference type="GO" id="GO:0006511">
    <property type="term" value="P:ubiquitin-dependent protein catabolic process"/>
    <property type="evidence" value="ECO:0007669"/>
    <property type="project" value="TreeGrafter"/>
</dbReference>
<dbReference type="Proteomes" id="UP001152803">
    <property type="component" value="Unassembled WGS sequence"/>
</dbReference>
<keyword evidence="8" id="KW-0862">Zinc</keyword>
<evidence type="ECO:0000256" key="7">
    <source>
        <dbReference type="ARBA" id="ARBA00022786"/>
    </source>
</evidence>
<evidence type="ECO:0000256" key="5">
    <source>
        <dbReference type="ARBA" id="ARBA00022763"/>
    </source>
</evidence>
<organism evidence="16 17">
    <name type="scientific">Conger conger</name>
    <name type="common">Conger eel</name>
    <name type="synonym">Muraena conger</name>
    <dbReference type="NCBI Taxonomy" id="82655"/>
    <lineage>
        <taxon>Eukaryota</taxon>
        <taxon>Metazoa</taxon>
        <taxon>Chordata</taxon>
        <taxon>Craniata</taxon>
        <taxon>Vertebrata</taxon>
        <taxon>Euteleostomi</taxon>
        <taxon>Actinopterygii</taxon>
        <taxon>Neopterygii</taxon>
        <taxon>Teleostei</taxon>
        <taxon>Anguilliformes</taxon>
        <taxon>Congridae</taxon>
        <taxon>Conger</taxon>
    </lineage>
</organism>
<keyword evidence="17" id="KW-1185">Reference proteome</keyword>
<dbReference type="SMART" id="SM00240">
    <property type="entry name" value="FHA"/>
    <property type="match status" value="1"/>
</dbReference>
<dbReference type="PANTHER" id="PTHR15067:SF4">
    <property type="entry name" value="E3 UBIQUITIN-PROTEIN LIGASE RNF8"/>
    <property type="match status" value="1"/>
</dbReference>
<feature type="domain" description="RING-type" evidence="15">
    <location>
        <begin position="339"/>
        <end position="377"/>
    </location>
</feature>
<dbReference type="GO" id="GO:0005829">
    <property type="term" value="C:cytosol"/>
    <property type="evidence" value="ECO:0007669"/>
    <property type="project" value="TreeGrafter"/>
</dbReference>
<dbReference type="GO" id="GO:0005634">
    <property type="term" value="C:nucleus"/>
    <property type="evidence" value="ECO:0007669"/>
    <property type="project" value="TreeGrafter"/>
</dbReference>
<evidence type="ECO:0000256" key="4">
    <source>
        <dbReference type="ARBA" id="ARBA00022723"/>
    </source>
</evidence>
<dbReference type="PROSITE" id="PS50006">
    <property type="entry name" value="FHA_DOMAIN"/>
    <property type="match status" value="1"/>
</dbReference>
<dbReference type="PROSITE" id="PS00518">
    <property type="entry name" value="ZF_RING_1"/>
    <property type="match status" value="1"/>
</dbReference>
<evidence type="ECO:0000256" key="8">
    <source>
        <dbReference type="ARBA" id="ARBA00022833"/>
    </source>
</evidence>
<evidence type="ECO:0000256" key="13">
    <source>
        <dbReference type="SAM" id="MobiDB-lite"/>
    </source>
</evidence>
<keyword evidence="4" id="KW-0479">Metal-binding</keyword>
<dbReference type="GO" id="GO:0006302">
    <property type="term" value="P:double-strand break repair"/>
    <property type="evidence" value="ECO:0007669"/>
    <property type="project" value="TreeGrafter"/>
</dbReference>
<evidence type="ECO:0000313" key="17">
    <source>
        <dbReference type="Proteomes" id="UP001152803"/>
    </source>
</evidence>
<evidence type="ECO:0000256" key="6">
    <source>
        <dbReference type="ARBA" id="ARBA00022771"/>
    </source>
</evidence>
<dbReference type="PANTHER" id="PTHR15067">
    <property type="entry name" value="E3 UBIQUITIN-PROTEIN LIGASE RNF8"/>
    <property type="match status" value="1"/>
</dbReference>
<evidence type="ECO:0000313" key="16">
    <source>
        <dbReference type="EMBL" id="KAJ8275369.1"/>
    </source>
</evidence>
<dbReference type="Pfam" id="PF00498">
    <property type="entry name" value="FHA"/>
    <property type="match status" value="1"/>
</dbReference>
<evidence type="ECO:0000256" key="11">
    <source>
        <dbReference type="ARBA" id="ARBA00023242"/>
    </source>
</evidence>
<feature type="region of interest" description="Disordered" evidence="13">
    <location>
        <begin position="144"/>
        <end position="265"/>
    </location>
</feature>
<dbReference type="Gene3D" id="1.20.5.170">
    <property type="match status" value="1"/>
</dbReference>
<dbReference type="InterPro" id="IPR017907">
    <property type="entry name" value="Znf_RING_CS"/>
</dbReference>
<dbReference type="SMART" id="SM00184">
    <property type="entry name" value="RING"/>
    <property type="match status" value="1"/>
</dbReference>
<dbReference type="GO" id="GO:0006325">
    <property type="term" value="P:chromatin organization"/>
    <property type="evidence" value="ECO:0007669"/>
    <property type="project" value="UniProtKB-KW"/>
</dbReference>
<dbReference type="GO" id="GO:0008270">
    <property type="term" value="F:zinc ion binding"/>
    <property type="evidence" value="ECO:0007669"/>
    <property type="project" value="UniProtKB-KW"/>
</dbReference>
<dbReference type="OrthoDB" id="5330228at2759"/>
<keyword evidence="3" id="KW-0808">Transferase</keyword>
<dbReference type="InterPro" id="IPR008984">
    <property type="entry name" value="SMAD_FHA_dom_sf"/>
</dbReference>
<evidence type="ECO:0000256" key="3">
    <source>
        <dbReference type="ARBA" id="ARBA00022679"/>
    </source>
</evidence>
<dbReference type="EMBL" id="JAFJMO010000006">
    <property type="protein sequence ID" value="KAJ8275369.1"/>
    <property type="molecule type" value="Genomic_DNA"/>
</dbReference>
<reference evidence="16" key="1">
    <citation type="journal article" date="2023" name="Science">
        <title>Genome structures resolve the early diversification of teleost fishes.</title>
        <authorList>
            <person name="Parey E."/>
            <person name="Louis A."/>
            <person name="Montfort J."/>
            <person name="Bouchez O."/>
            <person name="Roques C."/>
            <person name="Iampietro C."/>
            <person name="Lluch J."/>
            <person name="Castinel A."/>
            <person name="Donnadieu C."/>
            <person name="Desvignes T."/>
            <person name="Floi Bucao C."/>
            <person name="Jouanno E."/>
            <person name="Wen M."/>
            <person name="Mejri S."/>
            <person name="Dirks R."/>
            <person name="Jansen H."/>
            <person name="Henkel C."/>
            <person name="Chen W.J."/>
            <person name="Zahm M."/>
            <person name="Cabau C."/>
            <person name="Klopp C."/>
            <person name="Thompson A.W."/>
            <person name="Robinson-Rechavi M."/>
            <person name="Braasch I."/>
            <person name="Lecointre G."/>
            <person name="Bobe J."/>
            <person name="Postlethwait J.H."/>
            <person name="Berthelot C."/>
            <person name="Roest Crollius H."/>
            <person name="Guiguen Y."/>
        </authorList>
    </citation>
    <scope>NUCLEOTIDE SEQUENCE</scope>
    <source>
        <strain evidence="16">Concon-B</strain>
    </source>
</reference>
<accession>A0A9Q1DN10</accession>
<dbReference type="InterPro" id="IPR000253">
    <property type="entry name" value="FHA_dom"/>
</dbReference>
<dbReference type="FunFam" id="1.20.5.170:FF:000050">
    <property type="entry name" value="E3 ubiquitin-protein ligase RNF8"/>
    <property type="match status" value="1"/>
</dbReference>
<name>A0A9Q1DN10_CONCO</name>
<keyword evidence="7" id="KW-0833">Ubl conjugation pathway</keyword>
<evidence type="ECO:0000259" key="15">
    <source>
        <dbReference type="PROSITE" id="PS50089"/>
    </source>
</evidence>
<dbReference type="FunFam" id="2.60.200.20:FF:000015">
    <property type="entry name" value="E3 ubiquitin-protein ligase RNF8"/>
    <property type="match status" value="1"/>
</dbReference>
<feature type="domain" description="FHA" evidence="14">
    <location>
        <begin position="43"/>
        <end position="97"/>
    </location>
</feature>
<evidence type="ECO:0000256" key="10">
    <source>
        <dbReference type="ARBA" id="ARBA00023204"/>
    </source>
</evidence>
<evidence type="ECO:0000256" key="12">
    <source>
        <dbReference type="PROSITE-ProRule" id="PRU00175"/>
    </source>
</evidence>
<dbReference type="Pfam" id="PF13920">
    <property type="entry name" value="zf-C3HC4_3"/>
    <property type="match status" value="1"/>
</dbReference>
<dbReference type="GO" id="GO:0070936">
    <property type="term" value="P:protein K48-linked ubiquitination"/>
    <property type="evidence" value="ECO:0007669"/>
    <property type="project" value="TreeGrafter"/>
</dbReference>
<dbReference type="SUPFAM" id="SSF57850">
    <property type="entry name" value="RING/U-box"/>
    <property type="match status" value="1"/>
</dbReference>
<dbReference type="InterPro" id="IPR001841">
    <property type="entry name" value="Znf_RING"/>
</dbReference>
<evidence type="ECO:0000259" key="14">
    <source>
        <dbReference type="PROSITE" id="PS50006"/>
    </source>
</evidence>
<dbReference type="GO" id="GO:0035861">
    <property type="term" value="C:site of double-strand break"/>
    <property type="evidence" value="ECO:0007669"/>
    <property type="project" value="TreeGrafter"/>
</dbReference>
<keyword evidence="10" id="KW-0234">DNA repair</keyword>
<keyword evidence="9" id="KW-0156">Chromatin regulator</keyword>
<dbReference type="CDD" id="cd22663">
    <property type="entry name" value="FHA_RNF8"/>
    <property type="match status" value="1"/>
</dbReference>
<dbReference type="Gene3D" id="2.60.200.20">
    <property type="match status" value="1"/>
</dbReference>
<dbReference type="AlphaFoldDB" id="A0A9Q1DN10"/>
<evidence type="ECO:0000256" key="9">
    <source>
        <dbReference type="ARBA" id="ARBA00022853"/>
    </source>
</evidence>
<feature type="region of interest" description="Disordered" evidence="13">
    <location>
        <begin position="458"/>
        <end position="479"/>
    </location>
</feature>
<dbReference type="GO" id="GO:0061630">
    <property type="term" value="F:ubiquitin protein ligase activity"/>
    <property type="evidence" value="ECO:0007669"/>
    <property type="project" value="TreeGrafter"/>
</dbReference>